<evidence type="ECO:0000256" key="1">
    <source>
        <dbReference type="ARBA" id="ARBA00023015"/>
    </source>
</evidence>
<dbReference type="SUPFAM" id="SSF47413">
    <property type="entry name" value="lambda repressor-like DNA-binding domains"/>
    <property type="match status" value="1"/>
</dbReference>
<dbReference type="Proteomes" id="UP001060919">
    <property type="component" value="Chromosome"/>
</dbReference>
<dbReference type="RefSeq" id="WP_264790216.1">
    <property type="nucleotide sequence ID" value="NZ_AP026867.1"/>
</dbReference>
<proteinExistence type="predicted"/>
<dbReference type="InterPro" id="IPR000843">
    <property type="entry name" value="HTH_LacI"/>
</dbReference>
<dbReference type="GO" id="GO:0000976">
    <property type="term" value="F:transcription cis-regulatory region binding"/>
    <property type="evidence" value="ECO:0007669"/>
    <property type="project" value="TreeGrafter"/>
</dbReference>
<dbReference type="PANTHER" id="PTHR30146:SF109">
    <property type="entry name" value="HTH-TYPE TRANSCRIPTIONAL REGULATOR GALS"/>
    <property type="match status" value="1"/>
</dbReference>
<evidence type="ECO:0000256" key="3">
    <source>
        <dbReference type="ARBA" id="ARBA00023163"/>
    </source>
</evidence>
<dbReference type="GO" id="GO:0003700">
    <property type="term" value="F:DNA-binding transcription factor activity"/>
    <property type="evidence" value="ECO:0007669"/>
    <property type="project" value="TreeGrafter"/>
</dbReference>
<evidence type="ECO:0000313" key="5">
    <source>
        <dbReference type="EMBL" id="BDS15026.1"/>
    </source>
</evidence>
<name>A0A916DXF3_9BACT</name>
<evidence type="ECO:0000256" key="2">
    <source>
        <dbReference type="ARBA" id="ARBA00023125"/>
    </source>
</evidence>
<dbReference type="InterPro" id="IPR010982">
    <property type="entry name" value="Lambda_DNA-bd_dom_sf"/>
</dbReference>
<dbReference type="KEGG" id="aup:AsAng_0058080"/>
<dbReference type="CDD" id="cd19977">
    <property type="entry name" value="PBP1_EndR-like"/>
    <property type="match status" value="1"/>
</dbReference>
<dbReference type="Pfam" id="PF00356">
    <property type="entry name" value="LacI"/>
    <property type="match status" value="1"/>
</dbReference>
<dbReference type="Gene3D" id="1.10.260.40">
    <property type="entry name" value="lambda repressor-like DNA-binding domains"/>
    <property type="match status" value="1"/>
</dbReference>
<dbReference type="EMBL" id="AP026867">
    <property type="protein sequence ID" value="BDS15026.1"/>
    <property type="molecule type" value="Genomic_DNA"/>
</dbReference>
<dbReference type="InterPro" id="IPR001761">
    <property type="entry name" value="Peripla_BP/Lac1_sug-bd_dom"/>
</dbReference>
<keyword evidence="2" id="KW-0238">DNA-binding</keyword>
<protein>
    <submittedName>
        <fullName evidence="5">LacI family transcriptional regulator</fullName>
    </submittedName>
</protein>
<evidence type="ECO:0000313" key="6">
    <source>
        <dbReference type="Proteomes" id="UP001060919"/>
    </source>
</evidence>
<evidence type="ECO:0000259" key="4">
    <source>
        <dbReference type="PROSITE" id="PS50932"/>
    </source>
</evidence>
<dbReference type="Gene3D" id="3.40.50.2300">
    <property type="match status" value="2"/>
</dbReference>
<feature type="domain" description="HTH lacI-type" evidence="4">
    <location>
        <begin position="9"/>
        <end position="62"/>
    </location>
</feature>
<dbReference type="PANTHER" id="PTHR30146">
    <property type="entry name" value="LACI-RELATED TRANSCRIPTIONAL REPRESSOR"/>
    <property type="match status" value="1"/>
</dbReference>
<dbReference type="Pfam" id="PF00532">
    <property type="entry name" value="Peripla_BP_1"/>
    <property type="match status" value="1"/>
</dbReference>
<dbReference type="SUPFAM" id="SSF53822">
    <property type="entry name" value="Periplasmic binding protein-like I"/>
    <property type="match status" value="1"/>
</dbReference>
<dbReference type="CDD" id="cd01392">
    <property type="entry name" value="HTH_LacI"/>
    <property type="match status" value="1"/>
</dbReference>
<keyword evidence="1" id="KW-0805">Transcription regulation</keyword>
<dbReference type="PROSITE" id="PS50932">
    <property type="entry name" value="HTH_LACI_2"/>
    <property type="match status" value="1"/>
</dbReference>
<sequence length="346" mass="38608">MKKKIALIDIAQALGVSRTLVSMVLNGQGDLHGISPVTQDKVKAKAKELNYKPNSIARGLRTGKSNTIGLIVTDISNNFYATIARRIEDNLRQLGYHLIFCSSDERAEREEELIQMLRGRQVDGLILATTFQDTKVLKELIKEGFPFVLIDRHIPNLETDYVVVDNYKSSKKAIEYLMEQGHREIGMLTISPSHLSTIQDREQGYKDALTEQGLTIKNSNVCQIAFDDIYNQVGKSLHKMLNQAQPVTAIYAVNNNIGKACLEHLGKMGLHIPEDIALLSYDDIDVFKFCAITAIAQPIQEMGDQAVNILLNKIKGGKPKPLPNQQLILPAQIIVRKSCENLTTSR</sequence>
<accession>A0A916DXF3</accession>
<keyword evidence="3" id="KW-0804">Transcription</keyword>
<gene>
    <name evidence="5" type="ORF">AsAng_0058080</name>
</gene>
<reference evidence="5" key="1">
    <citation type="submission" date="2022-09" db="EMBL/GenBank/DDBJ databases">
        <title>Aureispira anguillicida sp. nov., isolated from Leptocephalus of Japanese eel Anguilla japonica.</title>
        <authorList>
            <person name="Yuasa K."/>
            <person name="Mekata T."/>
            <person name="Ikunari K."/>
        </authorList>
    </citation>
    <scope>NUCLEOTIDE SEQUENCE</scope>
    <source>
        <strain evidence="5">EL160426</strain>
    </source>
</reference>
<dbReference type="InterPro" id="IPR028082">
    <property type="entry name" value="Peripla_BP_I"/>
</dbReference>
<keyword evidence="6" id="KW-1185">Reference proteome</keyword>
<dbReference type="AlphaFoldDB" id="A0A916DXF3"/>
<organism evidence="5 6">
    <name type="scientific">Aureispira anguillae</name>
    <dbReference type="NCBI Taxonomy" id="2864201"/>
    <lineage>
        <taxon>Bacteria</taxon>
        <taxon>Pseudomonadati</taxon>
        <taxon>Bacteroidota</taxon>
        <taxon>Saprospiria</taxon>
        <taxon>Saprospirales</taxon>
        <taxon>Saprospiraceae</taxon>
        <taxon>Aureispira</taxon>
    </lineage>
</organism>
<dbReference type="SMART" id="SM00354">
    <property type="entry name" value="HTH_LACI"/>
    <property type="match status" value="1"/>
</dbReference>